<evidence type="ECO:0000256" key="1">
    <source>
        <dbReference type="ARBA" id="ARBA00022574"/>
    </source>
</evidence>
<protein>
    <recommendedName>
        <fullName evidence="3">Probable cytosolic iron-sulfur protein assembly protein 1</fullName>
    </recommendedName>
</protein>
<dbReference type="InterPro" id="IPR020472">
    <property type="entry name" value="WD40_PAC1"/>
</dbReference>
<dbReference type="PRINTS" id="PR00320">
    <property type="entry name" value="GPROTEINBRPT"/>
</dbReference>
<keyword evidence="7" id="KW-1185">Reference proteome</keyword>
<dbReference type="GO" id="GO:0097361">
    <property type="term" value="C:cytosolic [4Fe-4S] assembly targeting complex"/>
    <property type="evidence" value="ECO:0007669"/>
    <property type="project" value="InterPro"/>
</dbReference>
<evidence type="ECO:0000256" key="3">
    <source>
        <dbReference type="HAMAP-Rule" id="MF_03037"/>
    </source>
</evidence>
<proteinExistence type="inferred from homology"/>
<comment type="similarity">
    <text evidence="3">Belongs to the WD repeat CIA1 family.</text>
</comment>
<dbReference type="Gene3D" id="2.130.10.10">
    <property type="entry name" value="YVTN repeat-like/Quinoprotein amine dehydrogenase"/>
    <property type="match status" value="1"/>
</dbReference>
<feature type="region of interest" description="Disordered" evidence="5">
    <location>
        <begin position="307"/>
        <end position="335"/>
    </location>
</feature>
<dbReference type="HAMAP" id="MF_03037">
    <property type="entry name" value="ciao1"/>
    <property type="match status" value="1"/>
</dbReference>
<comment type="caution">
    <text evidence="6">The sequence shown here is derived from an EMBL/GenBank/DDBJ whole genome shotgun (WGS) entry which is preliminary data.</text>
</comment>
<dbReference type="InterPro" id="IPR001680">
    <property type="entry name" value="WD40_rpt"/>
</dbReference>
<feature type="repeat" description="WD" evidence="4">
    <location>
        <begin position="267"/>
        <end position="314"/>
    </location>
</feature>
<dbReference type="InterPro" id="IPR036322">
    <property type="entry name" value="WD40_repeat_dom_sf"/>
</dbReference>
<dbReference type="Proteomes" id="UP001217918">
    <property type="component" value="Unassembled WGS sequence"/>
</dbReference>
<feature type="repeat" description="WD" evidence="4">
    <location>
        <begin position="67"/>
        <end position="102"/>
    </location>
</feature>
<evidence type="ECO:0000313" key="7">
    <source>
        <dbReference type="Proteomes" id="UP001217918"/>
    </source>
</evidence>
<feature type="repeat" description="WD" evidence="4">
    <location>
        <begin position="156"/>
        <end position="188"/>
    </location>
</feature>
<dbReference type="PANTHER" id="PTHR19920">
    <property type="entry name" value="WD40 PROTEIN CIAO1"/>
    <property type="match status" value="1"/>
</dbReference>
<accession>A0AAD9I5G3</accession>
<dbReference type="PROSITE" id="PS50294">
    <property type="entry name" value="WD_REPEATS_REGION"/>
    <property type="match status" value="1"/>
</dbReference>
<dbReference type="EMBL" id="JAQQPM010000005">
    <property type="protein sequence ID" value="KAK2071498.1"/>
    <property type="molecule type" value="Genomic_DNA"/>
</dbReference>
<organism evidence="6 7">
    <name type="scientific">Phyllachora maydis</name>
    <dbReference type="NCBI Taxonomy" id="1825666"/>
    <lineage>
        <taxon>Eukaryota</taxon>
        <taxon>Fungi</taxon>
        <taxon>Dikarya</taxon>
        <taxon>Ascomycota</taxon>
        <taxon>Pezizomycotina</taxon>
        <taxon>Sordariomycetes</taxon>
        <taxon>Sordariomycetidae</taxon>
        <taxon>Phyllachorales</taxon>
        <taxon>Phyllachoraceae</taxon>
        <taxon>Phyllachora</taxon>
    </lineage>
</organism>
<keyword evidence="2" id="KW-0677">Repeat</keyword>
<name>A0AAD9I5G3_9PEZI</name>
<comment type="function">
    <text evidence="3">Essential component of the cytosolic iron-sulfur (Fe/S) protein assembly machinery. Required for the maturation of extramitochondrial Fe/S proteins.</text>
</comment>
<dbReference type="AlphaFoldDB" id="A0AAD9I5G3"/>
<dbReference type="InterPro" id="IPR028608">
    <property type="entry name" value="CIAO1/Cia1"/>
</dbReference>
<sequence length="465" mass="50269">MAPAPGPAPPAPPARVRVIPLPPLQPDLYQRAWCSAPHPTLPLLATTHHKSTTVFSLVSRSAHSTLTKGHERSVRAVAWKPALQPGQLCLATASFDGTAALWRHKASDPAGRPRDLAVEITTTTTTAAAAGRAADRGYPDDDDDDDDDEWELSVVLEGHESEIKSLAFSPAGQFLATCSRDKSVWVWEDVGGAEADDEWETVAVLTEHDGDVKAVAWCPDVPGRARHRHRRRRAAAGDDVLASASYDDTARVWREDGDGEWVCVAVLEGHTGTVWGVQFEGRPRAGGRFPRLMTWSADRTIRIWELQEEEEEEEEEEEGGGGTGSTPWSAAGIPSTMARPQGEAWVCAAVLPGMHTRDVYSASWSAATGLVASTGGDGVIAVYGEFDGGGVEDTHAATGRATGRAATGTEWRVLETVELGHGPYEINHVTWCKRFDPESRDRGVEEMLVTTGDDGIVRLWQVLHD</sequence>
<evidence type="ECO:0000313" key="6">
    <source>
        <dbReference type="EMBL" id="KAK2071498.1"/>
    </source>
</evidence>
<dbReference type="InterPro" id="IPR015943">
    <property type="entry name" value="WD40/YVTN_repeat-like_dom_sf"/>
</dbReference>
<dbReference type="SUPFAM" id="SSF50978">
    <property type="entry name" value="WD40 repeat-like"/>
    <property type="match status" value="1"/>
</dbReference>
<evidence type="ECO:0000256" key="2">
    <source>
        <dbReference type="ARBA" id="ARBA00022737"/>
    </source>
</evidence>
<evidence type="ECO:0000256" key="4">
    <source>
        <dbReference type="PROSITE-ProRule" id="PRU00221"/>
    </source>
</evidence>
<reference evidence="6" key="1">
    <citation type="journal article" date="2023" name="Mol. Plant Microbe Interact.">
        <title>Elucidating the Obligate Nature and Biological Capacity of an Invasive Fungal Corn Pathogen.</title>
        <authorList>
            <person name="MacCready J.S."/>
            <person name="Roggenkamp E.M."/>
            <person name="Gdanetz K."/>
            <person name="Chilvers M.I."/>
        </authorList>
    </citation>
    <scope>NUCLEOTIDE SEQUENCE</scope>
    <source>
        <strain evidence="6">PM02</strain>
    </source>
</reference>
<dbReference type="Pfam" id="PF00400">
    <property type="entry name" value="WD40"/>
    <property type="match status" value="4"/>
</dbReference>
<dbReference type="SMART" id="SM00320">
    <property type="entry name" value="WD40"/>
    <property type="match status" value="6"/>
</dbReference>
<keyword evidence="1 4" id="KW-0853">WD repeat</keyword>
<dbReference type="PROSITE" id="PS50082">
    <property type="entry name" value="WD_REPEATS_2"/>
    <property type="match status" value="3"/>
</dbReference>
<evidence type="ECO:0000256" key="5">
    <source>
        <dbReference type="SAM" id="MobiDB-lite"/>
    </source>
</evidence>
<feature type="region of interest" description="Disordered" evidence="5">
    <location>
        <begin position="128"/>
        <end position="148"/>
    </location>
</feature>
<dbReference type="GO" id="GO:0016226">
    <property type="term" value="P:iron-sulfur cluster assembly"/>
    <property type="evidence" value="ECO:0007669"/>
    <property type="project" value="UniProtKB-UniRule"/>
</dbReference>
<gene>
    <name evidence="3" type="primary">CIA1</name>
    <name evidence="6" type="ORF">P8C59_005917</name>
</gene>
<dbReference type="PANTHER" id="PTHR19920:SF0">
    <property type="entry name" value="CYTOSOLIC IRON-SULFUR PROTEIN ASSEMBLY PROTEIN CIAO1-RELATED"/>
    <property type="match status" value="1"/>
</dbReference>
<feature type="compositionally biased region" description="Acidic residues" evidence="5">
    <location>
        <begin position="307"/>
        <end position="319"/>
    </location>
</feature>